<organism evidence="1 2">
    <name type="scientific">Chelativorans salis</name>
    <dbReference type="NCBI Taxonomy" id="2978478"/>
    <lineage>
        <taxon>Bacteria</taxon>
        <taxon>Pseudomonadati</taxon>
        <taxon>Pseudomonadota</taxon>
        <taxon>Alphaproteobacteria</taxon>
        <taxon>Hyphomicrobiales</taxon>
        <taxon>Phyllobacteriaceae</taxon>
        <taxon>Chelativorans</taxon>
    </lineage>
</organism>
<dbReference type="InterPro" id="IPR046574">
    <property type="entry name" value="DUF6634"/>
</dbReference>
<dbReference type="RefSeq" id="WP_260903166.1">
    <property type="nucleotide sequence ID" value="NZ_JAOCZP010000003.1"/>
</dbReference>
<name>A0ABT2LR99_9HYPH</name>
<keyword evidence="2" id="KW-1185">Reference proteome</keyword>
<accession>A0ABT2LR99</accession>
<dbReference type="EMBL" id="JAOCZP010000003">
    <property type="protein sequence ID" value="MCT7375888.1"/>
    <property type="molecule type" value="Genomic_DNA"/>
</dbReference>
<dbReference type="Pfam" id="PF20339">
    <property type="entry name" value="DUF6634"/>
    <property type="match status" value="1"/>
</dbReference>
<protein>
    <submittedName>
        <fullName evidence="1">Uncharacterized protein</fullName>
    </submittedName>
</protein>
<evidence type="ECO:0000313" key="2">
    <source>
        <dbReference type="Proteomes" id="UP001320831"/>
    </source>
</evidence>
<proteinExistence type="predicted"/>
<reference evidence="1 2" key="1">
    <citation type="submission" date="2022-09" db="EMBL/GenBank/DDBJ databases">
        <title>Chelativorans salina sp. nov., a novel slightly halophilic bacterium isolated from a saline lake sediment enrichment.</title>
        <authorList>
            <person name="Gao L."/>
            <person name="Fang B.-Z."/>
            <person name="Li W.-J."/>
        </authorList>
    </citation>
    <scope>NUCLEOTIDE SEQUENCE [LARGE SCALE GENOMIC DNA]</scope>
    <source>
        <strain evidence="1 2">EGI FJ00035</strain>
    </source>
</reference>
<sequence length="119" mass="13427">MHRFGIRTPDSVHRAIYGEIERLEKLAADLTVMNTAPFPTNQLVDKACMDAPILEDWRYAMRPVPCLVGISSGHPVLAGDARSIVTSEVWLISEELCCARSYSRWYRLGRRSDDQSSDS</sequence>
<dbReference type="Proteomes" id="UP001320831">
    <property type="component" value="Unassembled WGS sequence"/>
</dbReference>
<evidence type="ECO:0000313" key="1">
    <source>
        <dbReference type="EMBL" id="MCT7375888.1"/>
    </source>
</evidence>
<gene>
    <name evidence="1" type="ORF">N5A92_12690</name>
</gene>
<comment type="caution">
    <text evidence="1">The sequence shown here is derived from an EMBL/GenBank/DDBJ whole genome shotgun (WGS) entry which is preliminary data.</text>
</comment>